<protein>
    <submittedName>
        <fullName evidence="1">Uncharacterized protein</fullName>
    </submittedName>
</protein>
<gene>
    <name evidence="1" type="ORF">SAMN05421811_103648</name>
</gene>
<proteinExistence type="predicted"/>
<evidence type="ECO:0000313" key="1">
    <source>
        <dbReference type="EMBL" id="SET62816.1"/>
    </source>
</evidence>
<sequence>MRLVWREVAREQDPPRVVEYTCGCEDTFYELCREAGLAYIRRITRLDGAVQAIHETYRWRCKETHEVWIALLNGEAQ</sequence>
<dbReference type="AlphaFoldDB" id="A0A1I0FZ51"/>
<reference evidence="1 2" key="1">
    <citation type="submission" date="2016-10" db="EMBL/GenBank/DDBJ databases">
        <authorList>
            <person name="de Groot N.N."/>
        </authorList>
    </citation>
    <scope>NUCLEOTIDE SEQUENCE [LARGE SCALE GENOMIC DNA]</scope>
    <source>
        <strain evidence="1 2">CGMCC 4.5598</strain>
    </source>
</reference>
<keyword evidence="2" id="KW-1185">Reference proteome</keyword>
<organism evidence="1 2">
    <name type="scientific">Nonomuraea wenchangensis</name>
    <dbReference type="NCBI Taxonomy" id="568860"/>
    <lineage>
        <taxon>Bacteria</taxon>
        <taxon>Bacillati</taxon>
        <taxon>Actinomycetota</taxon>
        <taxon>Actinomycetes</taxon>
        <taxon>Streptosporangiales</taxon>
        <taxon>Streptosporangiaceae</taxon>
        <taxon>Nonomuraea</taxon>
    </lineage>
</organism>
<dbReference type="EMBL" id="FOHX01000003">
    <property type="protein sequence ID" value="SET62816.1"/>
    <property type="molecule type" value="Genomic_DNA"/>
</dbReference>
<dbReference type="Proteomes" id="UP000199361">
    <property type="component" value="Unassembled WGS sequence"/>
</dbReference>
<name>A0A1I0FZ51_9ACTN</name>
<evidence type="ECO:0000313" key="2">
    <source>
        <dbReference type="Proteomes" id="UP000199361"/>
    </source>
</evidence>
<accession>A0A1I0FZ51</accession>